<feature type="domain" description="RecJ OB" evidence="9">
    <location>
        <begin position="454"/>
        <end position="561"/>
    </location>
</feature>
<dbReference type="GO" id="GO:0006281">
    <property type="term" value="P:DNA repair"/>
    <property type="evidence" value="ECO:0007669"/>
    <property type="project" value="InterPro"/>
</dbReference>
<evidence type="ECO:0000259" key="7">
    <source>
        <dbReference type="Pfam" id="PF02272"/>
    </source>
</evidence>
<dbReference type="Pfam" id="PF02272">
    <property type="entry name" value="DHHA1"/>
    <property type="match status" value="1"/>
</dbReference>
<dbReference type="InterPro" id="IPR038763">
    <property type="entry name" value="DHH_sf"/>
</dbReference>
<evidence type="ECO:0000259" key="9">
    <source>
        <dbReference type="Pfam" id="PF17768"/>
    </source>
</evidence>
<dbReference type="Pfam" id="PF10141">
    <property type="entry name" value="ssDNA-exonuc_C"/>
    <property type="match status" value="1"/>
</dbReference>
<dbReference type="PANTHER" id="PTHR30255:SF2">
    <property type="entry name" value="SINGLE-STRANDED-DNA-SPECIFIC EXONUCLEASE RECJ"/>
    <property type="match status" value="1"/>
</dbReference>
<dbReference type="GO" id="GO:0006310">
    <property type="term" value="P:DNA recombination"/>
    <property type="evidence" value="ECO:0007669"/>
    <property type="project" value="InterPro"/>
</dbReference>
<organism evidence="10 11">
    <name type="scientific">Agrilactobacillus composti DSM 18527 = JCM 14202</name>
    <dbReference type="NCBI Taxonomy" id="1423734"/>
    <lineage>
        <taxon>Bacteria</taxon>
        <taxon>Bacillati</taxon>
        <taxon>Bacillota</taxon>
        <taxon>Bacilli</taxon>
        <taxon>Lactobacillales</taxon>
        <taxon>Lactobacillaceae</taxon>
        <taxon>Agrilactobacillus</taxon>
    </lineage>
</organism>
<dbReference type="InterPro" id="IPR003156">
    <property type="entry name" value="DHHA1_dom"/>
</dbReference>
<keyword evidence="11" id="KW-1185">Reference proteome</keyword>
<dbReference type="PANTHER" id="PTHR30255">
    <property type="entry name" value="SINGLE-STRANDED-DNA-SPECIFIC EXONUCLEASE RECJ"/>
    <property type="match status" value="1"/>
</dbReference>
<dbReference type="Proteomes" id="UP000051236">
    <property type="component" value="Unassembled WGS sequence"/>
</dbReference>
<dbReference type="Gene3D" id="3.90.1640.30">
    <property type="match status" value="1"/>
</dbReference>
<evidence type="ECO:0000259" key="8">
    <source>
        <dbReference type="Pfam" id="PF10141"/>
    </source>
</evidence>
<dbReference type="OrthoDB" id="9809852at2"/>
<dbReference type="PATRIC" id="fig|1423734.3.peg.2294"/>
<keyword evidence="5 10" id="KW-0269">Exonuclease</keyword>
<evidence type="ECO:0000256" key="1">
    <source>
        <dbReference type="ARBA" id="ARBA00005915"/>
    </source>
</evidence>
<proteinExistence type="inferred from homology"/>
<dbReference type="InterPro" id="IPR041122">
    <property type="entry name" value="RecJ_OB"/>
</dbReference>
<dbReference type="SUPFAM" id="SSF64182">
    <property type="entry name" value="DHH phosphoesterases"/>
    <property type="match status" value="1"/>
</dbReference>
<dbReference type="GO" id="GO:0008409">
    <property type="term" value="F:5'-3' exonuclease activity"/>
    <property type="evidence" value="ECO:0007669"/>
    <property type="project" value="InterPro"/>
</dbReference>
<protein>
    <recommendedName>
        <fullName evidence="2">Single-stranded-DNA-specific exonuclease RecJ</fullName>
    </recommendedName>
</protein>
<dbReference type="Pfam" id="PF17768">
    <property type="entry name" value="RecJ_OB"/>
    <property type="match status" value="1"/>
</dbReference>
<evidence type="ECO:0000256" key="5">
    <source>
        <dbReference type="ARBA" id="ARBA00022839"/>
    </source>
</evidence>
<gene>
    <name evidence="10" type="ORF">FC83_GL002270</name>
</gene>
<evidence type="ECO:0000313" key="10">
    <source>
        <dbReference type="EMBL" id="KRM36865.1"/>
    </source>
</evidence>
<sequence>MDSKYTWQFKEMPTQQEIQTLGSQFHLAPSTAALLIQRGLTTTDEIKRFLNPDLADLNDPLALHDMQAAIDRIEAAIMADEKIMIYGDYDVDGLTSTAIMKAAIEMLGGSAQYYIPNRFEDGYGPNLNVYKRLIASGVNLIITVDNGIAGKAVIDYAQSQGVDVIVTDHHALPETLPEAVAVVHPRYPGSDYPFKDLSGAGVAFKVASALLEEVPTDLLDLAALGTVADLVSLTAENRIIVTYGLKALQHTTRLGLKALYQVAKINPATITETTIGFGIGPRLNALGRMGDANPGVALLSTLDADFANEMATKIQTINSQRQKLVQDISQQALEQANEPANQGAKTLIITGQNWHEGVLGIVASHVVEKTGKPTLILNIDPKTQLAKGSGRSVADFHLFNSLTGQRAELTSFGGHHMAVGLTLPAANIDAVHQGMEVYAVKTNFEIARKPTKTVDLTLDLTQCNRDFYDELQQLAPFGTDNAQPLFEIKALTIASLRQIGKTQQHLKLDLKTDTKDITTLAFGFGSSFELLQHYTGELAVIGTLNLNEFNHQTTLQLMLTDFNLIQAPEDQQGVTAPNIRVVKQKRLTTQLFSTPGLYVFFRQAYLEKVAPLVENKPVTLSLFSEEGVVSASKIIVVDQPNNIEQLKFFLDQQQAQELIFTFFAPQKPAFKLPDRSLFAKVLQYIETHRDLQVGASAQIAAYLQMDSVQLQFILKVFSQLGFVKINDGLINVLDIHTKKALETAPTYQAMVQRLSVAQTIAENTNEKLQQLILKQLNQAAK</sequence>
<dbReference type="EMBL" id="AZGA01000001">
    <property type="protein sequence ID" value="KRM36865.1"/>
    <property type="molecule type" value="Genomic_DNA"/>
</dbReference>
<dbReference type="InterPro" id="IPR001667">
    <property type="entry name" value="DDH_dom"/>
</dbReference>
<feature type="domain" description="Single-stranded-DNA-specific exonuclease RecJ C-terminal" evidence="8">
    <location>
        <begin position="585"/>
        <end position="770"/>
    </location>
</feature>
<feature type="domain" description="DDH" evidence="6">
    <location>
        <begin position="82"/>
        <end position="226"/>
    </location>
</feature>
<name>X0PH47_9LACO</name>
<feature type="domain" description="DHHA1" evidence="7">
    <location>
        <begin position="347"/>
        <end position="431"/>
    </location>
</feature>
<reference evidence="10 11" key="1">
    <citation type="journal article" date="2015" name="Genome Announc.">
        <title>Expanding the biotechnology potential of lactobacilli through comparative genomics of 213 strains and associated genera.</title>
        <authorList>
            <person name="Sun Z."/>
            <person name="Harris H.M."/>
            <person name="McCann A."/>
            <person name="Guo C."/>
            <person name="Argimon S."/>
            <person name="Zhang W."/>
            <person name="Yang X."/>
            <person name="Jeffery I.B."/>
            <person name="Cooney J.C."/>
            <person name="Kagawa T.F."/>
            <person name="Liu W."/>
            <person name="Song Y."/>
            <person name="Salvetti E."/>
            <person name="Wrobel A."/>
            <person name="Rasinkangas P."/>
            <person name="Parkhill J."/>
            <person name="Rea M.C."/>
            <person name="O'Sullivan O."/>
            <person name="Ritari J."/>
            <person name="Douillard F.P."/>
            <person name="Paul Ross R."/>
            <person name="Yang R."/>
            <person name="Briner A.E."/>
            <person name="Felis G.E."/>
            <person name="de Vos W.M."/>
            <person name="Barrangou R."/>
            <person name="Klaenhammer T.R."/>
            <person name="Caufield P.W."/>
            <person name="Cui Y."/>
            <person name="Zhang H."/>
            <person name="O'Toole P.W."/>
        </authorList>
    </citation>
    <scope>NUCLEOTIDE SEQUENCE [LARGE SCALE GENOMIC DNA]</scope>
    <source>
        <strain evidence="10 11">DSM 18527</strain>
    </source>
</reference>
<dbReference type="Pfam" id="PF01368">
    <property type="entry name" value="DHH"/>
    <property type="match status" value="1"/>
</dbReference>
<dbReference type="InterPro" id="IPR004610">
    <property type="entry name" value="RecJ"/>
</dbReference>
<dbReference type="AlphaFoldDB" id="X0PH47"/>
<keyword evidence="4" id="KW-0378">Hydrolase</keyword>
<dbReference type="eggNOG" id="COG0608">
    <property type="taxonomic scope" value="Bacteria"/>
</dbReference>
<evidence type="ECO:0000259" key="6">
    <source>
        <dbReference type="Pfam" id="PF01368"/>
    </source>
</evidence>
<evidence type="ECO:0000256" key="3">
    <source>
        <dbReference type="ARBA" id="ARBA00022722"/>
    </source>
</evidence>
<dbReference type="GO" id="GO:0003676">
    <property type="term" value="F:nucleic acid binding"/>
    <property type="evidence" value="ECO:0007669"/>
    <property type="project" value="InterPro"/>
</dbReference>
<dbReference type="InterPro" id="IPR051673">
    <property type="entry name" value="SSDNA_exonuclease_RecJ"/>
</dbReference>
<dbReference type="RefSeq" id="WP_035455288.1">
    <property type="nucleotide sequence ID" value="NZ_AZGA01000001.1"/>
</dbReference>
<dbReference type="STRING" id="1423734.FC83_GL002270"/>
<evidence type="ECO:0000256" key="4">
    <source>
        <dbReference type="ARBA" id="ARBA00022801"/>
    </source>
</evidence>
<dbReference type="NCBIfam" id="TIGR00644">
    <property type="entry name" value="recJ"/>
    <property type="match status" value="1"/>
</dbReference>
<evidence type="ECO:0000313" key="11">
    <source>
        <dbReference type="Proteomes" id="UP000051236"/>
    </source>
</evidence>
<evidence type="ECO:0000256" key="2">
    <source>
        <dbReference type="ARBA" id="ARBA00019841"/>
    </source>
</evidence>
<comment type="similarity">
    <text evidence="1">Belongs to the RecJ family.</text>
</comment>
<dbReference type="InterPro" id="IPR018779">
    <property type="entry name" value="RecJ_C"/>
</dbReference>
<keyword evidence="3" id="KW-0540">Nuclease</keyword>
<comment type="caution">
    <text evidence="10">The sequence shown here is derived from an EMBL/GenBank/DDBJ whole genome shotgun (WGS) entry which is preliminary data.</text>
</comment>
<accession>X0PH47</accession>
<dbReference type="Gene3D" id="3.10.310.30">
    <property type="match status" value="1"/>
</dbReference>